<dbReference type="PANTHER" id="PTHR14136:SF17">
    <property type="entry name" value="BTB_POZ DOMAIN-CONTAINING PROTEIN KCTD9"/>
    <property type="match status" value="1"/>
</dbReference>
<reference evidence="2 3" key="1">
    <citation type="journal article" date="2019" name="Int. J. Syst. Evol. Microbiol.">
        <title>The Global Catalogue of Microorganisms (GCM) 10K type strain sequencing project: providing services to taxonomists for standard genome sequencing and annotation.</title>
        <authorList>
            <consortium name="The Broad Institute Genomics Platform"/>
            <consortium name="The Broad Institute Genome Sequencing Center for Infectious Disease"/>
            <person name="Wu L."/>
            <person name="Ma J."/>
        </authorList>
    </citation>
    <scope>NUCLEOTIDE SEQUENCE [LARGE SCALE GENOMIC DNA]</scope>
    <source>
        <strain evidence="2 3">JCM 6242</strain>
    </source>
</reference>
<gene>
    <name evidence="2" type="ORF">GCM10010517_23140</name>
</gene>
<dbReference type="RefSeq" id="WP_344970408.1">
    <property type="nucleotide sequence ID" value="NZ_BAAAVI010000013.1"/>
</dbReference>
<dbReference type="EMBL" id="BAAAVI010000013">
    <property type="protein sequence ID" value="GAA2863987.1"/>
    <property type="molecule type" value="Genomic_DNA"/>
</dbReference>
<evidence type="ECO:0000313" key="2">
    <source>
        <dbReference type="EMBL" id="GAA2863987.1"/>
    </source>
</evidence>
<name>A0ABN3VWL4_9ACTN</name>
<dbReference type="SUPFAM" id="SSF141571">
    <property type="entry name" value="Pentapeptide repeat-like"/>
    <property type="match status" value="1"/>
</dbReference>
<comment type="caution">
    <text evidence="2">The sequence shown here is derived from an EMBL/GenBank/DDBJ whole genome shotgun (WGS) entry which is preliminary data.</text>
</comment>
<proteinExistence type="predicted"/>
<evidence type="ECO:0000259" key="1">
    <source>
        <dbReference type="Pfam" id="PF23894"/>
    </source>
</evidence>
<dbReference type="Gene3D" id="2.160.20.80">
    <property type="entry name" value="E3 ubiquitin-protein ligase SopA"/>
    <property type="match status" value="1"/>
</dbReference>
<dbReference type="InterPro" id="IPR051082">
    <property type="entry name" value="Pentapeptide-BTB/POZ_domain"/>
</dbReference>
<sequence length="206" mass="22491">MADRKYGRPAPETHSTVASEDWYGDDLSGQSHERVAFVDMDMTETESRGAVFSECTFHDVRFNASTHVDTAFLNCTFVRCTFFDATFTSCKFVGSMFDRCTFDLLKVSGGDWSFAGLPGADLHSASFVDVRLREADLTGARCEGAVLRGVDLTGAWLHSAKLSRCDLRGSELSSLDPFNVEVRGAIVDVQQAVVIAEALGLEVRPG</sequence>
<accession>A0ABN3VWL4</accession>
<dbReference type="PANTHER" id="PTHR14136">
    <property type="entry name" value="BTB_POZ DOMAIN-CONTAINING PROTEIN KCTD9"/>
    <property type="match status" value="1"/>
</dbReference>
<dbReference type="Proteomes" id="UP001500831">
    <property type="component" value="Unassembled WGS sequence"/>
</dbReference>
<protein>
    <submittedName>
        <fullName evidence="2">Pentapeptide repeat-containing protein</fullName>
    </submittedName>
</protein>
<keyword evidence="3" id="KW-1185">Reference proteome</keyword>
<organism evidence="2 3">
    <name type="scientific">Streptosporangium fragile</name>
    <dbReference type="NCBI Taxonomy" id="46186"/>
    <lineage>
        <taxon>Bacteria</taxon>
        <taxon>Bacillati</taxon>
        <taxon>Actinomycetota</taxon>
        <taxon>Actinomycetes</taxon>
        <taxon>Streptosporangiales</taxon>
        <taxon>Streptosporangiaceae</taxon>
        <taxon>Streptosporangium</taxon>
    </lineage>
</organism>
<dbReference type="Pfam" id="PF00805">
    <property type="entry name" value="Pentapeptide"/>
    <property type="match status" value="1"/>
</dbReference>
<dbReference type="InterPro" id="IPR055415">
    <property type="entry name" value="LD_SV2"/>
</dbReference>
<dbReference type="InterPro" id="IPR001646">
    <property type="entry name" value="5peptide_repeat"/>
</dbReference>
<evidence type="ECO:0000313" key="3">
    <source>
        <dbReference type="Proteomes" id="UP001500831"/>
    </source>
</evidence>
<feature type="domain" description="SV2A/B/C luminal" evidence="1">
    <location>
        <begin position="27"/>
        <end position="102"/>
    </location>
</feature>
<dbReference type="Pfam" id="PF23894">
    <property type="entry name" value="LD_SV2"/>
    <property type="match status" value="1"/>
</dbReference>